<dbReference type="PANTHER" id="PTHR46519">
    <property type="entry name" value="RING/U-BOX SUPERFAMILY PROTEIN"/>
    <property type="match status" value="1"/>
</dbReference>
<dbReference type="AlphaFoldDB" id="A0A4S4EC57"/>
<comment type="caution">
    <text evidence="2">The sequence shown here is derived from an EMBL/GenBank/DDBJ whole genome shotgun (WGS) entry which is preliminary data.</text>
</comment>
<feature type="region of interest" description="Disordered" evidence="1">
    <location>
        <begin position="89"/>
        <end position="123"/>
    </location>
</feature>
<feature type="region of interest" description="Disordered" evidence="1">
    <location>
        <begin position="340"/>
        <end position="363"/>
    </location>
</feature>
<feature type="region of interest" description="Disordered" evidence="1">
    <location>
        <begin position="387"/>
        <end position="411"/>
    </location>
</feature>
<dbReference type="Proteomes" id="UP000306102">
    <property type="component" value="Unassembled WGS sequence"/>
</dbReference>
<sequence length="849" mass="96371">MAVAGLQNVSMLESSFDRESQSPLSWRWGNHHDRTSTRGSSLLQMWRELEGEHIVSHSQLRVGGRLRQNRIDGSNSDLVNAYLSEKLESDNGDSLELEDSNENSKHEDENSSSSEQSTDFGEVERERVRQIFREWMNSGVSGVASNVSPVKSSSRAPWLGENECERVRIIREWVRMTSQQRSTCGGGSREEQPVEIGAEIERVRDGFVVNHCEIGARRKIHRLCGRQALLDLLARSERERQRELQELLEHRPVSDFAHRNRIQSILRSRFLQSGRLVQDEQPSSSVAASELGFLRQRHTVSGLRGGFLSRLDHFVHSPSGSAQSDTSSNNDINDFINEQTQTNSLRDNQDAIQEQSEPNNGEREINELCTVPLEGNSSQDINWQQATAPEEQQVVISEDEGREKPSPSNSVSVGMREGLGENMGGNCGGNIANACSQETPRNEGEGQHHQIGAQEEFYEHCEHNCEECDVHVSSNHADGHESNTIEGMHWPHASAQVEEWHASSVTGWRDDNAEGTDENLSEISANHWYTETLGSEGEEDVRWLDSGLQEAMDNLLERPSAGQFDTFYFPNDDNVYSTEIRELLSRRRVSNLLRSDFRESLDQLIQSYVERQVYASVDWELDGTSSPLFFHQDVQQSGDQNQGQLDDVGGPLVLPSMPFQDQELQDDNWPRNNLHQCSGIDWEIINDLRIDMARLQQWMSDMQRMLETCMYMQLELQHSVQQEVSAALNRSAGPTEDDHSLPTDESKWDFVRKGICCLCCDNSIDSLLYRWHTQFVVLSPSKLLSGHFVDTSQIPDCFEVRSQISFLIKEEMIYHVLKNLKWSLAEGSVPMMGGIVGEPWYYAEQPLLC</sequence>
<evidence type="ECO:0000313" key="2">
    <source>
        <dbReference type="EMBL" id="THG13819.1"/>
    </source>
</evidence>
<evidence type="ECO:0000313" key="3">
    <source>
        <dbReference type="Proteomes" id="UP000306102"/>
    </source>
</evidence>
<feature type="compositionally biased region" description="Acidic residues" evidence="1">
    <location>
        <begin position="90"/>
        <end position="101"/>
    </location>
</feature>
<keyword evidence="3" id="KW-1185">Reference proteome</keyword>
<dbReference type="STRING" id="542762.A0A4S4EC57"/>
<proteinExistence type="predicted"/>
<dbReference type="EMBL" id="SDRB02005670">
    <property type="protein sequence ID" value="THG13819.1"/>
    <property type="molecule type" value="Genomic_DNA"/>
</dbReference>
<name>A0A4S4EC57_CAMSN</name>
<protein>
    <submittedName>
        <fullName evidence="2">Uncharacterized protein</fullName>
    </submittedName>
</protein>
<feature type="compositionally biased region" description="Polar residues" evidence="1">
    <location>
        <begin position="340"/>
        <end position="359"/>
    </location>
</feature>
<evidence type="ECO:0000256" key="1">
    <source>
        <dbReference type="SAM" id="MobiDB-lite"/>
    </source>
</evidence>
<gene>
    <name evidence="2" type="ORF">TEA_014297</name>
</gene>
<accession>A0A4S4EC57</accession>
<organism evidence="2 3">
    <name type="scientific">Camellia sinensis var. sinensis</name>
    <name type="common">China tea</name>
    <dbReference type="NCBI Taxonomy" id="542762"/>
    <lineage>
        <taxon>Eukaryota</taxon>
        <taxon>Viridiplantae</taxon>
        <taxon>Streptophyta</taxon>
        <taxon>Embryophyta</taxon>
        <taxon>Tracheophyta</taxon>
        <taxon>Spermatophyta</taxon>
        <taxon>Magnoliopsida</taxon>
        <taxon>eudicotyledons</taxon>
        <taxon>Gunneridae</taxon>
        <taxon>Pentapetalae</taxon>
        <taxon>asterids</taxon>
        <taxon>Ericales</taxon>
        <taxon>Theaceae</taxon>
        <taxon>Camellia</taxon>
    </lineage>
</organism>
<dbReference type="PANTHER" id="PTHR46519:SF3">
    <property type="entry name" value="RING_U-BOX SUPERFAMILY PROTEIN"/>
    <property type="match status" value="1"/>
</dbReference>
<reference evidence="2 3" key="1">
    <citation type="journal article" date="2018" name="Proc. Natl. Acad. Sci. U.S.A.">
        <title>Draft genome sequence of Camellia sinensis var. sinensis provides insights into the evolution of the tea genome and tea quality.</title>
        <authorList>
            <person name="Wei C."/>
            <person name="Yang H."/>
            <person name="Wang S."/>
            <person name="Zhao J."/>
            <person name="Liu C."/>
            <person name="Gao L."/>
            <person name="Xia E."/>
            <person name="Lu Y."/>
            <person name="Tai Y."/>
            <person name="She G."/>
            <person name="Sun J."/>
            <person name="Cao H."/>
            <person name="Tong W."/>
            <person name="Gao Q."/>
            <person name="Li Y."/>
            <person name="Deng W."/>
            <person name="Jiang X."/>
            <person name="Wang W."/>
            <person name="Chen Q."/>
            <person name="Zhang S."/>
            <person name="Li H."/>
            <person name="Wu J."/>
            <person name="Wang P."/>
            <person name="Li P."/>
            <person name="Shi C."/>
            <person name="Zheng F."/>
            <person name="Jian J."/>
            <person name="Huang B."/>
            <person name="Shan D."/>
            <person name="Shi M."/>
            <person name="Fang C."/>
            <person name="Yue Y."/>
            <person name="Li F."/>
            <person name="Li D."/>
            <person name="Wei S."/>
            <person name="Han B."/>
            <person name="Jiang C."/>
            <person name="Yin Y."/>
            <person name="Xia T."/>
            <person name="Zhang Z."/>
            <person name="Bennetzen J.L."/>
            <person name="Zhao S."/>
            <person name="Wan X."/>
        </authorList>
    </citation>
    <scope>NUCLEOTIDE SEQUENCE [LARGE SCALE GENOMIC DNA]</scope>
    <source>
        <strain evidence="3">cv. Shuchazao</strain>
        <tissue evidence="2">Leaf</tissue>
    </source>
</reference>